<organism evidence="2 3">
    <name type="scientific">Rosa chinensis</name>
    <name type="common">China rose</name>
    <dbReference type="NCBI Taxonomy" id="74649"/>
    <lineage>
        <taxon>Eukaryota</taxon>
        <taxon>Viridiplantae</taxon>
        <taxon>Streptophyta</taxon>
        <taxon>Embryophyta</taxon>
        <taxon>Tracheophyta</taxon>
        <taxon>Spermatophyta</taxon>
        <taxon>Magnoliopsida</taxon>
        <taxon>eudicotyledons</taxon>
        <taxon>Gunneridae</taxon>
        <taxon>Pentapetalae</taxon>
        <taxon>rosids</taxon>
        <taxon>fabids</taxon>
        <taxon>Rosales</taxon>
        <taxon>Rosaceae</taxon>
        <taxon>Rosoideae</taxon>
        <taxon>Rosoideae incertae sedis</taxon>
        <taxon>Rosa</taxon>
    </lineage>
</organism>
<protein>
    <submittedName>
        <fullName evidence="2">Uncharacterized protein</fullName>
    </submittedName>
</protein>
<keyword evidence="3" id="KW-1185">Reference proteome</keyword>
<accession>A0A2P6Q1P0</accession>
<dbReference type="Gramene" id="PRQ28110">
    <property type="protein sequence ID" value="PRQ28110"/>
    <property type="gene ID" value="RchiOBHm_Chr6g0312481"/>
</dbReference>
<evidence type="ECO:0000256" key="1">
    <source>
        <dbReference type="SAM" id="MobiDB-lite"/>
    </source>
</evidence>
<dbReference type="Proteomes" id="UP000238479">
    <property type="component" value="Chromosome 6"/>
</dbReference>
<comment type="caution">
    <text evidence="2">The sequence shown here is derived from an EMBL/GenBank/DDBJ whole genome shotgun (WGS) entry which is preliminary data.</text>
</comment>
<feature type="region of interest" description="Disordered" evidence="1">
    <location>
        <begin position="51"/>
        <end position="74"/>
    </location>
</feature>
<evidence type="ECO:0000313" key="2">
    <source>
        <dbReference type="EMBL" id="PRQ28110.1"/>
    </source>
</evidence>
<dbReference type="EMBL" id="PDCK01000044">
    <property type="protein sequence ID" value="PRQ28110.1"/>
    <property type="molecule type" value="Genomic_DNA"/>
</dbReference>
<evidence type="ECO:0000313" key="3">
    <source>
        <dbReference type="Proteomes" id="UP000238479"/>
    </source>
</evidence>
<reference evidence="2 3" key="1">
    <citation type="journal article" date="2018" name="Nat. Genet.">
        <title>The Rosa genome provides new insights in the design of modern roses.</title>
        <authorList>
            <person name="Bendahmane M."/>
        </authorList>
    </citation>
    <scope>NUCLEOTIDE SEQUENCE [LARGE SCALE GENOMIC DNA]</scope>
    <source>
        <strain evidence="3">cv. Old Blush</strain>
    </source>
</reference>
<name>A0A2P6Q1P0_ROSCH</name>
<dbReference type="AlphaFoldDB" id="A0A2P6Q1P0"/>
<gene>
    <name evidence="2" type="ORF">RchiOBHm_Chr6g0312481</name>
</gene>
<sequence length="74" mass="8331">MLFKSRTEKMTFIQQLTHTNPSLFSFQTGFPSAISFRSKSKAFFNSSLPIRPSAPRLRPPCKVSSPSVPALRRS</sequence>
<proteinExistence type="predicted"/>